<dbReference type="EMBL" id="CM029045">
    <property type="protein sequence ID" value="KAG2599354.1"/>
    <property type="molecule type" value="Genomic_DNA"/>
</dbReference>
<dbReference type="AlphaFoldDB" id="A0A8T0SQ65"/>
<dbReference type="Proteomes" id="UP000823388">
    <property type="component" value="Chromosome 5K"/>
</dbReference>
<gene>
    <name evidence="1" type="ORF">PVAP13_5KG450107</name>
</gene>
<evidence type="ECO:0000313" key="1">
    <source>
        <dbReference type="EMBL" id="KAG2599354.1"/>
    </source>
</evidence>
<reference evidence="1" key="1">
    <citation type="submission" date="2020-05" db="EMBL/GenBank/DDBJ databases">
        <title>WGS assembly of Panicum virgatum.</title>
        <authorList>
            <person name="Lovell J.T."/>
            <person name="Jenkins J."/>
            <person name="Shu S."/>
            <person name="Juenger T.E."/>
            <person name="Schmutz J."/>
        </authorList>
    </citation>
    <scope>NUCLEOTIDE SEQUENCE</scope>
    <source>
        <strain evidence="1">AP13</strain>
    </source>
</reference>
<proteinExistence type="predicted"/>
<sequence>MSGRRPSSFHDLHRRAMVGPWVGLRYRLQHQVFNAAGRRMIWWPELHRTTGPQQWTPTRSRNWRFL</sequence>
<protein>
    <submittedName>
        <fullName evidence="1">Uncharacterized protein</fullName>
    </submittedName>
</protein>
<organism evidence="1 2">
    <name type="scientific">Panicum virgatum</name>
    <name type="common">Blackwell switchgrass</name>
    <dbReference type="NCBI Taxonomy" id="38727"/>
    <lineage>
        <taxon>Eukaryota</taxon>
        <taxon>Viridiplantae</taxon>
        <taxon>Streptophyta</taxon>
        <taxon>Embryophyta</taxon>
        <taxon>Tracheophyta</taxon>
        <taxon>Spermatophyta</taxon>
        <taxon>Magnoliopsida</taxon>
        <taxon>Liliopsida</taxon>
        <taxon>Poales</taxon>
        <taxon>Poaceae</taxon>
        <taxon>PACMAD clade</taxon>
        <taxon>Panicoideae</taxon>
        <taxon>Panicodae</taxon>
        <taxon>Paniceae</taxon>
        <taxon>Panicinae</taxon>
        <taxon>Panicum</taxon>
        <taxon>Panicum sect. Hiantes</taxon>
    </lineage>
</organism>
<keyword evidence="2" id="KW-1185">Reference proteome</keyword>
<evidence type="ECO:0000313" key="2">
    <source>
        <dbReference type="Proteomes" id="UP000823388"/>
    </source>
</evidence>
<comment type="caution">
    <text evidence="1">The sequence shown here is derived from an EMBL/GenBank/DDBJ whole genome shotgun (WGS) entry which is preliminary data.</text>
</comment>
<name>A0A8T0SQ65_PANVG</name>
<accession>A0A8T0SQ65</accession>